<sequence>MRAVLPDLIHPDQSCAVPGRRITDSLVLPLAQVLRREVASRGASRWRAAWLATYCCVEALWTARTLLVLEHKELSPQAIWRLASSHVKGYMERDGRRCGKEAARARWGCAAWTLVGMGKEALIVG</sequence>
<name>A0AAD7R4M5_9TELE</name>
<dbReference type="Proteomes" id="UP001221898">
    <property type="component" value="Unassembled WGS sequence"/>
</dbReference>
<keyword evidence="2" id="KW-1185">Reference proteome</keyword>
<accession>A0AAD7R4M5</accession>
<dbReference type="AlphaFoldDB" id="A0AAD7R4M5"/>
<reference evidence="1" key="1">
    <citation type="journal article" date="2023" name="Science">
        <title>Genome structures resolve the early diversification of teleost fishes.</title>
        <authorList>
            <person name="Parey E."/>
            <person name="Louis A."/>
            <person name="Montfort J."/>
            <person name="Bouchez O."/>
            <person name="Roques C."/>
            <person name="Iampietro C."/>
            <person name="Lluch J."/>
            <person name="Castinel A."/>
            <person name="Donnadieu C."/>
            <person name="Desvignes T."/>
            <person name="Floi Bucao C."/>
            <person name="Jouanno E."/>
            <person name="Wen M."/>
            <person name="Mejri S."/>
            <person name="Dirks R."/>
            <person name="Jansen H."/>
            <person name="Henkel C."/>
            <person name="Chen W.J."/>
            <person name="Zahm M."/>
            <person name="Cabau C."/>
            <person name="Klopp C."/>
            <person name="Thompson A.W."/>
            <person name="Robinson-Rechavi M."/>
            <person name="Braasch I."/>
            <person name="Lecointre G."/>
            <person name="Bobe J."/>
            <person name="Postlethwait J.H."/>
            <person name="Berthelot C."/>
            <person name="Roest Crollius H."/>
            <person name="Guiguen Y."/>
        </authorList>
    </citation>
    <scope>NUCLEOTIDE SEQUENCE</scope>
    <source>
        <strain evidence="1">NC1722</strain>
    </source>
</reference>
<organism evidence="1 2">
    <name type="scientific">Aldrovandia affinis</name>
    <dbReference type="NCBI Taxonomy" id="143900"/>
    <lineage>
        <taxon>Eukaryota</taxon>
        <taxon>Metazoa</taxon>
        <taxon>Chordata</taxon>
        <taxon>Craniata</taxon>
        <taxon>Vertebrata</taxon>
        <taxon>Euteleostomi</taxon>
        <taxon>Actinopterygii</taxon>
        <taxon>Neopterygii</taxon>
        <taxon>Teleostei</taxon>
        <taxon>Notacanthiformes</taxon>
        <taxon>Halosauridae</taxon>
        <taxon>Aldrovandia</taxon>
    </lineage>
</organism>
<evidence type="ECO:0000313" key="2">
    <source>
        <dbReference type="Proteomes" id="UP001221898"/>
    </source>
</evidence>
<dbReference type="EMBL" id="JAINUG010001076">
    <property type="protein sequence ID" value="KAJ8358249.1"/>
    <property type="molecule type" value="Genomic_DNA"/>
</dbReference>
<protein>
    <submittedName>
        <fullName evidence="1">Uncharacterized protein</fullName>
    </submittedName>
</protein>
<comment type="caution">
    <text evidence="1">The sequence shown here is derived from an EMBL/GenBank/DDBJ whole genome shotgun (WGS) entry which is preliminary data.</text>
</comment>
<gene>
    <name evidence="1" type="ORF">AAFF_G00020040</name>
</gene>
<evidence type="ECO:0000313" key="1">
    <source>
        <dbReference type="EMBL" id="KAJ8358249.1"/>
    </source>
</evidence>
<proteinExistence type="predicted"/>